<reference evidence="1 2" key="1">
    <citation type="journal article" date="2018" name="Science">
        <title>The opium poppy genome and morphinan production.</title>
        <authorList>
            <person name="Guo L."/>
            <person name="Winzer T."/>
            <person name="Yang X."/>
            <person name="Li Y."/>
            <person name="Ning Z."/>
            <person name="He Z."/>
            <person name="Teodor R."/>
            <person name="Lu Y."/>
            <person name="Bowser T.A."/>
            <person name="Graham I.A."/>
            <person name="Ye K."/>
        </authorList>
    </citation>
    <scope>NUCLEOTIDE SEQUENCE [LARGE SCALE GENOMIC DNA]</scope>
    <source>
        <strain evidence="2">cv. HN1</strain>
        <tissue evidence="1">Leaves</tissue>
    </source>
</reference>
<dbReference type="Gene3D" id="3.60.10.10">
    <property type="entry name" value="Endonuclease/exonuclease/phosphatase"/>
    <property type="match status" value="1"/>
</dbReference>
<name>A0A4Y7KF31_PAPSO</name>
<sequence length="286" mass="32143">MRDRAIDTHVLGKLNNGAQEGSANMYIARYGYMNAVFLEPNGKSGGLCLMWKDGIDIQIIDMQFNMINCIVTLDARVSPYLLSCLYGAVNLIDRNQQWSHLSNISHNYRTSWVILGDFNFILNNDEKEGGIPLTQNQLDVNNYLLQFAGLHSMDYIGNPYTWSNNRANDDLILSRLDRAATTLKLMSDFPTAGLTALGSGITRASMNNWLVSCSGSKAFRFTKSPHGTKIALRDWNYRHFGNISTQINKIKAQISAISVAGNQDSNSRLQELIATLSHWYDIEEDF</sequence>
<dbReference type="OMA" id="RNECRIA"/>
<keyword evidence="2" id="KW-1185">Reference proteome</keyword>
<evidence type="ECO:0000313" key="2">
    <source>
        <dbReference type="Proteomes" id="UP000316621"/>
    </source>
</evidence>
<proteinExistence type="predicted"/>
<dbReference type="Proteomes" id="UP000316621">
    <property type="component" value="Chromosome 7"/>
</dbReference>
<dbReference type="AlphaFoldDB" id="A0A4Y7KF31"/>
<dbReference type="PANTHER" id="PTHR33710">
    <property type="entry name" value="BNAC02G09200D PROTEIN"/>
    <property type="match status" value="1"/>
</dbReference>
<evidence type="ECO:0008006" key="3">
    <source>
        <dbReference type="Google" id="ProtNLM"/>
    </source>
</evidence>
<dbReference type="EMBL" id="CM010721">
    <property type="protein sequence ID" value="RZC70950.1"/>
    <property type="molecule type" value="Genomic_DNA"/>
</dbReference>
<gene>
    <name evidence="1" type="ORF">C5167_034163</name>
</gene>
<dbReference type="PANTHER" id="PTHR33710:SF71">
    <property type="entry name" value="ENDONUCLEASE_EXONUCLEASE_PHOSPHATASE DOMAIN-CONTAINING PROTEIN"/>
    <property type="match status" value="1"/>
</dbReference>
<evidence type="ECO:0000313" key="1">
    <source>
        <dbReference type="EMBL" id="RZC70950.1"/>
    </source>
</evidence>
<dbReference type="SUPFAM" id="SSF56219">
    <property type="entry name" value="DNase I-like"/>
    <property type="match status" value="1"/>
</dbReference>
<dbReference type="Gramene" id="RZC70950">
    <property type="protein sequence ID" value="RZC70950"/>
    <property type="gene ID" value="C5167_034163"/>
</dbReference>
<dbReference type="InterPro" id="IPR036691">
    <property type="entry name" value="Endo/exonu/phosph_ase_sf"/>
</dbReference>
<dbReference type="STRING" id="3469.A0A4Y7KF31"/>
<organism evidence="1 2">
    <name type="scientific">Papaver somniferum</name>
    <name type="common">Opium poppy</name>
    <dbReference type="NCBI Taxonomy" id="3469"/>
    <lineage>
        <taxon>Eukaryota</taxon>
        <taxon>Viridiplantae</taxon>
        <taxon>Streptophyta</taxon>
        <taxon>Embryophyta</taxon>
        <taxon>Tracheophyta</taxon>
        <taxon>Spermatophyta</taxon>
        <taxon>Magnoliopsida</taxon>
        <taxon>Ranunculales</taxon>
        <taxon>Papaveraceae</taxon>
        <taxon>Papaveroideae</taxon>
        <taxon>Papaver</taxon>
    </lineage>
</organism>
<accession>A0A4Y7KF31</accession>
<protein>
    <recommendedName>
        <fullName evidence="3">Endonuclease/exonuclease/phosphatase domain-containing protein</fullName>
    </recommendedName>
</protein>